<dbReference type="InterPro" id="IPR052358">
    <property type="entry name" value="Aro_Compnd_Degr_Hydrolases"/>
</dbReference>
<accession>A0A6N6VU64</accession>
<dbReference type="OrthoDB" id="9787654at2"/>
<dbReference type="PANTHER" id="PTHR35563:SF2">
    <property type="entry name" value="BARREL METAL-DEPENDENT HYDROLASE, PUTATIVE (AFU_ORTHOLOGUE AFUA_1G16240)-RELATED"/>
    <property type="match status" value="1"/>
</dbReference>
<evidence type="ECO:0000313" key="3">
    <source>
        <dbReference type="Proteomes" id="UP000437748"/>
    </source>
</evidence>
<dbReference type="PANTHER" id="PTHR35563">
    <property type="entry name" value="BARREL METAL-DEPENDENT HYDROLASE, PUTATIVE (AFU_ORTHOLOGUE AFUA_1G16240)-RELATED"/>
    <property type="match status" value="1"/>
</dbReference>
<protein>
    <submittedName>
        <fullName evidence="2">2-pyrone-4,6-dicarboxylate hydrolase</fullName>
    </submittedName>
</protein>
<comment type="caution">
    <text evidence="2">The sequence shown here is derived from an EMBL/GenBank/DDBJ whole genome shotgun (WGS) entry which is preliminary data.</text>
</comment>
<reference evidence="2 3" key="1">
    <citation type="submission" date="2019-10" db="EMBL/GenBank/DDBJ databases">
        <title>New species of Slilvanegrellaceae.</title>
        <authorList>
            <person name="Pitt A."/>
            <person name="Hahn M.W."/>
        </authorList>
    </citation>
    <scope>NUCLEOTIDE SEQUENCE [LARGE SCALE GENOMIC DNA]</scope>
    <source>
        <strain evidence="2 3">SP-Ram-0.45-NSY-1</strain>
    </source>
</reference>
<dbReference type="Proteomes" id="UP000437748">
    <property type="component" value="Unassembled WGS sequence"/>
</dbReference>
<evidence type="ECO:0000259" key="1">
    <source>
        <dbReference type="Pfam" id="PF04909"/>
    </source>
</evidence>
<feature type="domain" description="Amidohydrolase-related" evidence="1">
    <location>
        <begin position="8"/>
        <end position="249"/>
    </location>
</feature>
<dbReference type="GO" id="GO:0016787">
    <property type="term" value="F:hydrolase activity"/>
    <property type="evidence" value="ECO:0007669"/>
    <property type="project" value="UniProtKB-KW"/>
</dbReference>
<keyword evidence="2" id="KW-0378">Hydrolase</keyword>
<dbReference type="Gene3D" id="3.20.20.140">
    <property type="entry name" value="Metal-dependent hydrolases"/>
    <property type="match status" value="1"/>
</dbReference>
<dbReference type="AlphaFoldDB" id="A0A6N6VU64"/>
<dbReference type="InterPro" id="IPR006680">
    <property type="entry name" value="Amidohydro-rel"/>
</dbReference>
<gene>
    <name evidence="2" type="ORF">GCL60_06295</name>
</gene>
<organism evidence="2 3">
    <name type="scientific">Silvanigrella paludirubra</name>
    <dbReference type="NCBI Taxonomy" id="2499159"/>
    <lineage>
        <taxon>Bacteria</taxon>
        <taxon>Pseudomonadati</taxon>
        <taxon>Bdellovibrionota</taxon>
        <taxon>Oligoflexia</taxon>
        <taxon>Silvanigrellales</taxon>
        <taxon>Silvanigrellaceae</taxon>
        <taxon>Silvanigrella</taxon>
    </lineage>
</organism>
<name>A0A6N6VU64_9BACT</name>
<sequence length="252" mass="28600">MEQFKIFDSHFHIIDKKFPLVENNGFMPEEFNVENYKTTVKNLNVVGGAVVSGSFQEFDQSYLINALKILGEKFVGVTQIPSSISDEEIIKLHNCGIRAIRFNVKRGGSASIHEIESFGNRVYELVKWHTEIYIDSTNLKDLIPKISKLKKFSIDHLGLSKEGLEFLKKLVEKGGIVKATGFGRINFDPIKAIHELIKINPNSVIFGTDLPSTRAPIPFSENDVKKIINNFETNDIHNILLNNAKYFYNINI</sequence>
<dbReference type="RefSeq" id="WP_153419441.1">
    <property type="nucleotide sequence ID" value="NZ_WFLM01000002.1"/>
</dbReference>
<dbReference type="SUPFAM" id="SSF51556">
    <property type="entry name" value="Metallo-dependent hydrolases"/>
    <property type="match status" value="1"/>
</dbReference>
<proteinExistence type="predicted"/>
<dbReference type="Pfam" id="PF04909">
    <property type="entry name" value="Amidohydro_2"/>
    <property type="match status" value="1"/>
</dbReference>
<evidence type="ECO:0000313" key="2">
    <source>
        <dbReference type="EMBL" id="KAB8039870.1"/>
    </source>
</evidence>
<dbReference type="InterPro" id="IPR032466">
    <property type="entry name" value="Metal_Hydrolase"/>
</dbReference>
<keyword evidence="3" id="KW-1185">Reference proteome</keyword>
<dbReference type="EMBL" id="WFLM01000002">
    <property type="protein sequence ID" value="KAB8039870.1"/>
    <property type="molecule type" value="Genomic_DNA"/>
</dbReference>